<dbReference type="EMBL" id="MIEK01000038">
    <property type="protein sequence ID" value="OEH81681.1"/>
    <property type="molecule type" value="Genomic_DNA"/>
</dbReference>
<dbReference type="PANTHER" id="PTHR43792:SF1">
    <property type="entry name" value="N-ACETYLTRANSFERASE DOMAIN-CONTAINING PROTEIN"/>
    <property type="match status" value="1"/>
</dbReference>
<reference evidence="2 3" key="1">
    <citation type="submission" date="2016-09" db="EMBL/GenBank/DDBJ databases">
        <authorList>
            <person name="Capua I."/>
            <person name="De Benedictis P."/>
            <person name="Joannis T."/>
            <person name="Lombin L.H."/>
            <person name="Cattoli G."/>
        </authorList>
    </citation>
    <scope>NUCLEOTIDE SEQUENCE [LARGE SCALE GENOMIC DNA]</scope>
    <source>
        <strain evidence="2 3">LMG 25899</strain>
    </source>
</reference>
<dbReference type="InterPro" id="IPR016181">
    <property type="entry name" value="Acyl_CoA_acyltransferase"/>
</dbReference>
<evidence type="ECO:0000259" key="1">
    <source>
        <dbReference type="PROSITE" id="PS51186"/>
    </source>
</evidence>
<dbReference type="STRING" id="762845.BCR26_15850"/>
<accession>A0A1E5KUZ1</accession>
<name>A0A1E5KUZ1_9ENTE</name>
<dbReference type="Proteomes" id="UP000095256">
    <property type="component" value="Unassembled WGS sequence"/>
</dbReference>
<protein>
    <submittedName>
        <fullName evidence="2">GNAT family N-acetyltransferase</fullName>
    </submittedName>
</protein>
<comment type="caution">
    <text evidence="2">The sequence shown here is derived from an EMBL/GenBank/DDBJ whole genome shotgun (WGS) entry which is preliminary data.</text>
</comment>
<dbReference type="PANTHER" id="PTHR43792">
    <property type="entry name" value="GNAT FAMILY, PUTATIVE (AFU_ORTHOLOGUE AFUA_3G00765)-RELATED-RELATED"/>
    <property type="match status" value="1"/>
</dbReference>
<dbReference type="OrthoDB" id="9798081at2"/>
<keyword evidence="2" id="KW-0808">Transferase</keyword>
<gene>
    <name evidence="2" type="ORF">BCR26_15850</name>
</gene>
<sequence length="174" mass="20120">MKEILQTNRLILCEWSENDSSNLSLFLQDPEVMYAYEHGFSKEEVKAWLEWTLDSYKKNGYGLWAIISKETNEVVGECGLTNQVIDQVTYCEIGYHLRKEFWHQGYAIEAAAAVKNYAFKSLGKEEVVSIVRDTNVPSMNVAIRNQMTIKKRVIKNYRGIAMPHYIFSVKRPIG</sequence>
<organism evidence="2 3">
    <name type="scientific">Enterococcus rivorum</name>
    <dbReference type="NCBI Taxonomy" id="762845"/>
    <lineage>
        <taxon>Bacteria</taxon>
        <taxon>Bacillati</taxon>
        <taxon>Bacillota</taxon>
        <taxon>Bacilli</taxon>
        <taxon>Lactobacillales</taxon>
        <taxon>Enterococcaceae</taxon>
        <taxon>Enterococcus</taxon>
    </lineage>
</organism>
<dbReference type="InterPro" id="IPR051531">
    <property type="entry name" value="N-acetyltransferase"/>
</dbReference>
<evidence type="ECO:0000313" key="2">
    <source>
        <dbReference type="EMBL" id="OEH81681.1"/>
    </source>
</evidence>
<dbReference type="Pfam" id="PF13302">
    <property type="entry name" value="Acetyltransf_3"/>
    <property type="match status" value="1"/>
</dbReference>
<dbReference type="Gene3D" id="3.40.630.30">
    <property type="match status" value="1"/>
</dbReference>
<dbReference type="AlphaFoldDB" id="A0A1E5KUZ1"/>
<evidence type="ECO:0000313" key="3">
    <source>
        <dbReference type="Proteomes" id="UP000095256"/>
    </source>
</evidence>
<feature type="domain" description="N-acetyltransferase" evidence="1">
    <location>
        <begin position="21"/>
        <end position="172"/>
    </location>
</feature>
<dbReference type="RefSeq" id="WP_069699345.1">
    <property type="nucleotide sequence ID" value="NZ_JAGGMA010000044.1"/>
</dbReference>
<dbReference type="PROSITE" id="PS51186">
    <property type="entry name" value="GNAT"/>
    <property type="match status" value="1"/>
</dbReference>
<proteinExistence type="predicted"/>
<dbReference type="InterPro" id="IPR000182">
    <property type="entry name" value="GNAT_dom"/>
</dbReference>
<dbReference type="GO" id="GO:0016747">
    <property type="term" value="F:acyltransferase activity, transferring groups other than amino-acyl groups"/>
    <property type="evidence" value="ECO:0007669"/>
    <property type="project" value="InterPro"/>
</dbReference>
<dbReference type="SUPFAM" id="SSF55729">
    <property type="entry name" value="Acyl-CoA N-acyltransferases (Nat)"/>
    <property type="match status" value="1"/>
</dbReference>
<keyword evidence="3" id="KW-1185">Reference proteome</keyword>